<sequence length="114" mass="12551">SAGLVLSLEEIRVQLEILDALSEQHLCVRGLLQLKDALAKTCFNKQKSRPLVGPFCVGVDASLTWIPVSADVYIPQVVAAVNSSVIRANFGQEHLFCITNLVSQLNLLFQKIFK</sequence>
<feature type="non-terminal residue" evidence="1">
    <location>
        <position position="1"/>
    </location>
</feature>
<evidence type="ECO:0000313" key="2">
    <source>
        <dbReference type="Proteomes" id="UP000271974"/>
    </source>
</evidence>
<reference evidence="1 2" key="1">
    <citation type="submission" date="2019-01" db="EMBL/GenBank/DDBJ databases">
        <title>A draft genome assembly of the solar-powered sea slug Elysia chlorotica.</title>
        <authorList>
            <person name="Cai H."/>
            <person name="Li Q."/>
            <person name="Fang X."/>
            <person name="Li J."/>
            <person name="Curtis N.E."/>
            <person name="Altenburger A."/>
            <person name="Shibata T."/>
            <person name="Feng M."/>
            <person name="Maeda T."/>
            <person name="Schwartz J.A."/>
            <person name="Shigenobu S."/>
            <person name="Lundholm N."/>
            <person name="Nishiyama T."/>
            <person name="Yang H."/>
            <person name="Hasebe M."/>
            <person name="Li S."/>
            <person name="Pierce S.K."/>
            <person name="Wang J."/>
        </authorList>
    </citation>
    <scope>NUCLEOTIDE SEQUENCE [LARGE SCALE GENOMIC DNA]</scope>
    <source>
        <strain evidence="1">EC2010</strain>
        <tissue evidence="1">Whole organism of an adult</tissue>
    </source>
</reference>
<comment type="caution">
    <text evidence="1">The sequence shown here is derived from an EMBL/GenBank/DDBJ whole genome shotgun (WGS) entry which is preliminary data.</text>
</comment>
<proteinExistence type="predicted"/>
<dbReference type="Proteomes" id="UP000271974">
    <property type="component" value="Unassembled WGS sequence"/>
</dbReference>
<feature type="non-terminal residue" evidence="1">
    <location>
        <position position="114"/>
    </location>
</feature>
<gene>
    <name evidence="1" type="ORF">EGW08_021173</name>
</gene>
<evidence type="ECO:0000313" key="1">
    <source>
        <dbReference type="EMBL" id="RUS71069.1"/>
    </source>
</evidence>
<organism evidence="1 2">
    <name type="scientific">Elysia chlorotica</name>
    <name type="common">Eastern emerald elysia</name>
    <name type="synonym">Sea slug</name>
    <dbReference type="NCBI Taxonomy" id="188477"/>
    <lineage>
        <taxon>Eukaryota</taxon>
        <taxon>Metazoa</taxon>
        <taxon>Spiralia</taxon>
        <taxon>Lophotrochozoa</taxon>
        <taxon>Mollusca</taxon>
        <taxon>Gastropoda</taxon>
        <taxon>Heterobranchia</taxon>
        <taxon>Euthyneura</taxon>
        <taxon>Panpulmonata</taxon>
        <taxon>Sacoglossa</taxon>
        <taxon>Placobranchoidea</taxon>
        <taxon>Plakobranchidae</taxon>
        <taxon>Elysia</taxon>
    </lineage>
</organism>
<name>A0A433SP90_ELYCH</name>
<dbReference type="AlphaFoldDB" id="A0A433SP90"/>
<dbReference type="OrthoDB" id="10483155at2759"/>
<protein>
    <submittedName>
        <fullName evidence="1">Uncharacterized protein</fullName>
    </submittedName>
</protein>
<dbReference type="EMBL" id="RQTK01001278">
    <property type="protein sequence ID" value="RUS71069.1"/>
    <property type="molecule type" value="Genomic_DNA"/>
</dbReference>
<keyword evidence="2" id="KW-1185">Reference proteome</keyword>
<accession>A0A433SP90</accession>